<evidence type="ECO:0000313" key="1">
    <source>
        <dbReference type="EMBL" id="JAH87826.1"/>
    </source>
</evidence>
<reference evidence="1" key="2">
    <citation type="journal article" date="2015" name="Fish Shellfish Immunol.">
        <title>Early steps in the European eel (Anguilla anguilla)-Vibrio vulnificus interaction in the gills: Role of the RtxA13 toxin.</title>
        <authorList>
            <person name="Callol A."/>
            <person name="Pajuelo D."/>
            <person name="Ebbesson L."/>
            <person name="Teles M."/>
            <person name="MacKenzie S."/>
            <person name="Amaro C."/>
        </authorList>
    </citation>
    <scope>NUCLEOTIDE SEQUENCE</scope>
</reference>
<reference evidence="1" key="1">
    <citation type="submission" date="2014-11" db="EMBL/GenBank/DDBJ databases">
        <authorList>
            <person name="Amaro Gonzalez C."/>
        </authorList>
    </citation>
    <scope>NUCLEOTIDE SEQUENCE</scope>
</reference>
<name>A0A0E9WC14_ANGAN</name>
<protein>
    <submittedName>
        <fullName evidence="1">Uncharacterized protein</fullName>
    </submittedName>
</protein>
<proteinExistence type="predicted"/>
<dbReference type="AlphaFoldDB" id="A0A0E9WC14"/>
<dbReference type="EMBL" id="GBXM01020751">
    <property type="protein sequence ID" value="JAH87826.1"/>
    <property type="molecule type" value="Transcribed_RNA"/>
</dbReference>
<organism evidence="1">
    <name type="scientific">Anguilla anguilla</name>
    <name type="common">European freshwater eel</name>
    <name type="synonym">Muraena anguilla</name>
    <dbReference type="NCBI Taxonomy" id="7936"/>
    <lineage>
        <taxon>Eukaryota</taxon>
        <taxon>Metazoa</taxon>
        <taxon>Chordata</taxon>
        <taxon>Craniata</taxon>
        <taxon>Vertebrata</taxon>
        <taxon>Euteleostomi</taxon>
        <taxon>Actinopterygii</taxon>
        <taxon>Neopterygii</taxon>
        <taxon>Teleostei</taxon>
        <taxon>Anguilliformes</taxon>
        <taxon>Anguillidae</taxon>
        <taxon>Anguilla</taxon>
    </lineage>
</organism>
<accession>A0A0E9WC14</accession>
<sequence>MLPTCIRDSIGLFSYFTANVEAVICTS</sequence>